<dbReference type="AlphaFoldDB" id="A0A4R3M117"/>
<organism evidence="3 4">
    <name type="scientific">Aquabacter spiritensis</name>
    <dbReference type="NCBI Taxonomy" id="933073"/>
    <lineage>
        <taxon>Bacteria</taxon>
        <taxon>Pseudomonadati</taxon>
        <taxon>Pseudomonadota</taxon>
        <taxon>Alphaproteobacteria</taxon>
        <taxon>Hyphomicrobiales</taxon>
        <taxon>Xanthobacteraceae</taxon>
        <taxon>Aquabacter</taxon>
    </lineage>
</organism>
<sequence>MIPTLGDMVVLGLFPAALALAIVADLFGRVIPNAVIVLLLAGFAALAAAGVVPELPARFGLAAGVLAAGFALFWQDVIGAGDAKLAASLALWLDPAQFPLFAAICGGLGALLVLWATLRARAYPLPPSLPYGVALAGAGLLLFPHSSLMAGLL</sequence>
<accession>A0A4R3M117</accession>
<feature type="domain" description="Prepilin type IV endopeptidase peptidase" evidence="2">
    <location>
        <begin position="13"/>
        <end position="113"/>
    </location>
</feature>
<evidence type="ECO:0000313" key="3">
    <source>
        <dbReference type="EMBL" id="TCT06750.1"/>
    </source>
</evidence>
<keyword evidence="1" id="KW-0812">Transmembrane</keyword>
<feature type="transmembrane region" description="Helical" evidence="1">
    <location>
        <begin position="59"/>
        <end position="78"/>
    </location>
</feature>
<dbReference type="GO" id="GO:0004190">
    <property type="term" value="F:aspartic-type endopeptidase activity"/>
    <property type="evidence" value="ECO:0007669"/>
    <property type="project" value="InterPro"/>
</dbReference>
<comment type="caution">
    <text evidence="3">The sequence shown here is derived from an EMBL/GenBank/DDBJ whole genome shotgun (WGS) entry which is preliminary data.</text>
</comment>
<dbReference type="Proteomes" id="UP000294664">
    <property type="component" value="Unassembled WGS sequence"/>
</dbReference>
<feature type="transmembrane region" description="Helical" evidence="1">
    <location>
        <begin position="34"/>
        <end position="52"/>
    </location>
</feature>
<keyword evidence="1" id="KW-1133">Transmembrane helix</keyword>
<keyword evidence="1" id="KW-0472">Membrane</keyword>
<dbReference type="EMBL" id="SMAI01000002">
    <property type="protein sequence ID" value="TCT06750.1"/>
    <property type="molecule type" value="Genomic_DNA"/>
</dbReference>
<evidence type="ECO:0000256" key="1">
    <source>
        <dbReference type="SAM" id="Phobius"/>
    </source>
</evidence>
<feature type="transmembrane region" description="Helical" evidence="1">
    <location>
        <begin position="129"/>
        <end position="152"/>
    </location>
</feature>
<dbReference type="GO" id="GO:0016020">
    <property type="term" value="C:membrane"/>
    <property type="evidence" value="ECO:0007669"/>
    <property type="project" value="InterPro"/>
</dbReference>
<dbReference type="Gene3D" id="1.20.120.1220">
    <property type="match status" value="1"/>
</dbReference>
<name>A0A4R3M117_9HYPH</name>
<evidence type="ECO:0000259" key="2">
    <source>
        <dbReference type="Pfam" id="PF01478"/>
    </source>
</evidence>
<proteinExistence type="predicted"/>
<gene>
    <name evidence="3" type="ORF">EDC64_102229</name>
</gene>
<reference evidence="3 4" key="1">
    <citation type="submission" date="2019-03" db="EMBL/GenBank/DDBJ databases">
        <title>Genomic Encyclopedia of Type Strains, Phase IV (KMG-IV): sequencing the most valuable type-strain genomes for metagenomic binning, comparative biology and taxonomic classification.</title>
        <authorList>
            <person name="Goeker M."/>
        </authorList>
    </citation>
    <scope>NUCLEOTIDE SEQUENCE [LARGE SCALE GENOMIC DNA]</scope>
    <source>
        <strain evidence="3 4">DSM 9035</strain>
    </source>
</reference>
<protein>
    <submittedName>
        <fullName evidence="3">Prepilin peptidase CpaA</fullName>
    </submittedName>
</protein>
<dbReference type="OrthoDB" id="5329005at2"/>
<dbReference type="RefSeq" id="WP_132030226.1">
    <property type="nucleotide sequence ID" value="NZ_SMAI01000002.1"/>
</dbReference>
<keyword evidence="4" id="KW-1185">Reference proteome</keyword>
<dbReference type="InterPro" id="IPR000045">
    <property type="entry name" value="Prepilin_IV_endopep_pep"/>
</dbReference>
<dbReference type="Pfam" id="PF01478">
    <property type="entry name" value="Peptidase_A24"/>
    <property type="match status" value="1"/>
</dbReference>
<evidence type="ECO:0000313" key="4">
    <source>
        <dbReference type="Proteomes" id="UP000294664"/>
    </source>
</evidence>
<feature type="transmembrane region" description="Helical" evidence="1">
    <location>
        <begin position="98"/>
        <end position="117"/>
    </location>
</feature>